<organism evidence="14 15">
    <name type="scientific">Nonomuraea longispora</name>
    <dbReference type="NCBI Taxonomy" id="1848320"/>
    <lineage>
        <taxon>Bacteria</taxon>
        <taxon>Bacillati</taxon>
        <taxon>Actinomycetota</taxon>
        <taxon>Actinomycetes</taxon>
        <taxon>Streptosporangiales</taxon>
        <taxon>Streptosporangiaceae</taxon>
        <taxon>Nonomuraea</taxon>
    </lineage>
</organism>
<dbReference type="GO" id="GO:0000287">
    <property type="term" value="F:magnesium ion binding"/>
    <property type="evidence" value="ECO:0007669"/>
    <property type="project" value="TreeGrafter"/>
</dbReference>
<sequence length="322" mass="33710">MTSVPPVTLDDVRDAAARLDGVVHRTPVLRSRTLDELVGAEVLLKCENFQRVGAFKFRGAYNAVSRLPRGQLAKGVAAYSSGNHAQAVALAARVLGTNAVILMPEDAPRSKLEATAGYGAEVVTYDRYTGDRAALTEELAAERGLALIPPYDHPHVIAGQGTAALELLQEAGRLDLLLAPVGGGGLIAGCATAVKGLDPAMRVVGVEPEAGDDTRRSLEAGRRVVIDVPRTIADGQAVATPGELTFAINQRLVEAVALVTDDEIREAMRFAFERLKIVVEPSGAAGLAALLAGRVERLPGRVGVVVSGGNVSARRFAELCVG</sequence>
<dbReference type="AlphaFoldDB" id="A0A4R4NGN2"/>
<evidence type="ECO:0000256" key="9">
    <source>
        <dbReference type="ARBA" id="ARBA00022898"/>
    </source>
</evidence>
<comment type="cofactor">
    <cofactor evidence="5">
        <name>Mg(2+)</name>
        <dbReference type="ChEBI" id="CHEBI:18420"/>
    </cofactor>
</comment>
<comment type="cofactor">
    <cofactor evidence="2">
        <name>Ca(2+)</name>
        <dbReference type="ChEBI" id="CHEBI:29108"/>
    </cofactor>
</comment>
<comment type="similarity">
    <text evidence="6">Belongs to the serine/threonine dehydratase family.</text>
</comment>
<keyword evidence="15" id="KW-1185">Reference proteome</keyword>
<evidence type="ECO:0000256" key="12">
    <source>
        <dbReference type="ARBA" id="ARBA00031427"/>
    </source>
</evidence>
<dbReference type="RefSeq" id="WP_132332211.1">
    <property type="nucleotide sequence ID" value="NZ_SMJZ01000028.1"/>
</dbReference>
<evidence type="ECO:0000256" key="6">
    <source>
        <dbReference type="ARBA" id="ARBA00010869"/>
    </source>
</evidence>
<comment type="cofactor">
    <cofactor evidence="4">
        <name>Mn(2+)</name>
        <dbReference type="ChEBI" id="CHEBI:29035"/>
    </cofactor>
</comment>
<evidence type="ECO:0000313" key="14">
    <source>
        <dbReference type="EMBL" id="TDC08418.1"/>
    </source>
</evidence>
<evidence type="ECO:0000256" key="11">
    <source>
        <dbReference type="ARBA" id="ARBA00025527"/>
    </source>
</evidence>
<dbReference type="GO" id="GO:0004794">
    <property type="term" value="F:threonine deaminase activity"/>
    <property type="evidence" value="ECO:0007669"/>
    <property type="project" value="UniProtKB-EC"/>
</dbReference>
<dbReference type="GO" id="GO:0005524">
    <property type="term" value="F:ATP binding"/>
    <property type="evidence" value="ECO:0007669"/>
    <property type="project" value="TreeGrafter"/>
</dbReference>
<dbReference type="GO" id="GO:0018114">
    <property type="term" value="F:threonine racemase activity"/>
    <property type="evidence" value="ECO:0007669"/>
    <property type="project" value="TreeGrafter"/>
</dbReference>
<evidence type="ECO:0000313" key="15">
    <source>
        <dbReference type="Proteomes" id="UP000295157"/>
    </source>
</evidence>
<evidence type="ECO:0000259" key="13">
    <source>
        <dbReference type="Pfam" id="PF00291"/>
    </source>
</evidence>
<dbReference type="Gene3D" id="3.40.50.1100">
    <property type="match status" value="2"/>
</dbReference>
<accession>A0A4R4NGN2</accession>
<dbReference type="GO" id="GO:0070179">
    <property type="term" value="P:D-serine biosynthetic process"/>
    <property type="evidence" value="ECO:0007669"/>
    <property type="project" value="TreeGrafter"/>
</dbReference>
<evidence type="ECO:0000256" key="10">
    <source>
        <dbReference type="ARBA" id="ARBA00023239"/>
    </source>
</evidence>
<keyword evidence="10" id="KW-0456">Lyase</keyword>
<dbReference type="InterPro" id="IPR036052">
    <property type="entry name" value="TrpB-like_PALP_sf"/>
</dbReference>
<dbReference type="GO" id="GO:0030378">
    <property type="term" value="F:serine racemase activity"/>
    <property type="evidence" value="ECO:0007669"/>
    <property type="project" value="TreeGrafter"/>
</dbReference>
<evidence type="ECO:0000256" key="7">
    <source>
        <dbReference type="ARBA" id="ARBA00012096"/>
    </source>
</evidence>
<reference evidence="14 15" key="1">
    <citation type="submission" date="2019-02" db="EMBL/GenBank/DDBJ databases">
        <title>Draft genome sequences of novel Actinobacteria.</title>
        <authorList>
            <person name="Sahin N."/>
            <person name="Ay H."/>
            <person name="Saygin H."/>
        </authorList>
    </citation>
    <scope>NUCLEOTIDE SEQUENCE [LARGE SCALE GENOMIC DNA]</scope>
    <source>
        <strain evidence="14 15">KC201</strain>
    </source>
</reference>
<dbReference type="Pfam" id="PF00291">
    <property type="entry name" value="PALP"/>
    <property type="match status" value="1"/>
</dbReference>
<keyword evidence="9" id="KW-0663">Pyridoxal phosphate</keyword>
<dbReference type="FunFam" id="3.40.50.1100:FF:000005">
    <property type="entry name" value="Threonine dehydratase catabolic"/>
    <property type="match status" value="1"/>
</dbReference>
<protein>
    <recommendedName>
        <fullName evidence="7">threonine ammonia-lyase</fullName>
        <ecNumber evidence="7">4.3.1.19</ecNumber>
    </recommendedName>
    <alternativeName>
        <fullName evidence="12">Threonine deaminase</fullName>
    </alternativeName>
</protein>
<dbReference type="GO" id="GO:0003941">
    <property type="term" value="F:L-serine ammonia-lyase activity"/>
    <property type="evidence" value="ECO:0007669"/>
    <property type="project" value="TreeGrafter"/>
</dbReference>
<evidence type="ECO:0000256" key="4">
    <source>
        <dbReference type="ARBA" id="ARBA00001936"/>
    </source>
</evidence>
<evidence type="ECO:0000256" key="2">
    <source>
        <dbReference type="ARBA" id="ARBA00001913"/>
    </source>
</evidence>
<evidence type="ECO:0000256" key="1">
    <source>
        <dbReference type="ARBA" id="ARBA00001274"/>
    </source>
</evidence>
<dbReference type="Proteomes" id="UP000295157">
    <property type="component" value="Unassembled WGS sequence"/>
</dbReference>
<dbReference type="OrthoDB" id="9811476at2"/>
<comment type="function">
    <text evidence="11">Catalyzes the anaerobic formation of alpha-ketobutyrate and ammonia from threonine in a two-step reaction. The first step involved a dehydration of threonine and a production of enamine intermediates (aminocrotonate), which tautomerizes to its imine form (iminobutyrate). Both intermediates are unstable and short-lived. The second step is the nonenzymatic hydrolysis of the enamine/imine intermediates to form 2-ketobutyrate and free ammonia. In the low water environment of the cell, the second step is accelerated by RidA.</text>
</comment>
<dbReference type="FunFam" id="3.40.50.1100:FF:000007">
    <property type="entry name" value="L-threonine dehydratase catabolic TdcB"/>
    <property type="match status" value="1"/>
</dbReference>
<name>A0A4R4NGN2_9ACTN</name>
<comment type="cofactor">
    <cofactor evidence="3">
        <name>pyridoxal 5'-phosphate</name>
        <dbReference type="ChEBI" id="CHEBI:597326"/>
    </cofactor>
</comment>
<comment type="catalytic activity">
    <reaction evidence="1">
        <text>L-threonine = 2-oxobutanoate + NH4(+)</text>
        <dbReference type="Rhea" id="RHEA:22108"/>
        <dbReference type="ChEBI" id="CHEBI:16763"/>
        <dbReference type="ChEBI" id="CHEBI:28938"/>
        <dbReference type="ChEBI" id="CHEBI:57926"/>
        <dbReference type="EC" id="4.3.1.19"/>
    </reaction>
</comment>
<evidence type="ECO:0000256" key="3">
    <source>
        <dbReference type="ARBA" id="ARBA00001933"/>
    </source>
</evidence>
<comment type="caution">
    <text evidence="14">The sequence shown here is derived from an EMBL/GenBank/DDBJ whole genome shotgun (WGS) entry which is preliminary data.</text>
</comment>
<dbReference type="GO" id="GO:0030170">
    <property type="term" value="F:pyridoxal phosphate binding"/>
    <property type="evidence" value="ECO:0007669"/>
    <property type="project" value="InterPro"/>
</dbReference>
<dbReference type="SUPFAM" id="SSF53686">
    <property type="entry name" value="Tryptophan synthase beta subunit-like PLP-dependent enzymes"/>
    <property type="match status" value="1"/>
</dbReference>
<evidence type="ECO:0000256" key="5">
    <source>
        <dbReference type="ARBA" id="ARBA00001946"/>
    </source>
</evidence>
<proteinExistence type="inferred from homology"/>
<evidence type="ECO:0000256" key="8">
    <source>
        <dbReference type="ARBA" id="ARBA00022842"/>
    </source>
</evidence>
<gene>
    <name evidence="14" type="ORF">E1267_10405</name>
</gene>
<dbReference type="EC" id="4.3.1.19" evidence="7"/>
<dbReference type="PROSITE" id="PS00165">
    <property type="entry name" value="DEHYDRATASE_SER_THR"/>
    <property type="match status" value="1"/>
</dbReference>
<feature type="domain" description="Tryptophan synthase beta chain-like PALP" evidence="13">
    <location>
        <begin position="23"/>
        <end position="308"/>
    </location>
</feature>
<dbReference type="CDD" id="cd01562">
    <property type="entry name" value="Thr-dehyd"/>
    <property type="match status" value="1"/>
</dbReference>
<dbReference type="PANTHER" id="PTHR43050">
    <property type="entry name" value="SERINE / THREONINE RACEMASE FAMILY MEMBER"/>
    <property type="match status" value="1"/>
</dbReference>
<dbReference type="InterPro" id="IPR001926">
    <property type="entry name" value="TrpB-like_PALP"/>
</dbReference>
<keyword evidence="8" id="KW-0460">Magnesium</keyword>
<dbReference type="EMBL" id="SMJZ01000028">
    <property type="protein sequence ID" value="TDC08418.1"/>
    <property type="molecule type" value="Genomic_DNA"/>
</dbReference>
<dbReference type="PANTHER" id="PTHR43050:SF1">
    <property type="entry name" value="SERINE RACEMASE"/>
    <property type="match status" value="1"/>
</dbReference>
<dbReference type="InterPro" id="IPR000634">
    <property type="entry name" value="Ser/Thr_deHydtase_PyrdxlP-BS"/>
</dbReference>